<dbReference type="EMBL" id="MN740041">
    <property type="protein sequence ID" value="QHT85409.1"/>
    <property type="molecule type" value="Genomic_DNA"/>
</dbReference>
<dbReference type="AlphaFoldDB" id="A0A6C0HY12"/>
<proteinExistence type="predicted"/>
<organism evidence="1">
    <name type="scientific">viral metagenome</name>
    <dbReference type="NCBI Taxonomy" id="1070528"/>
    <lineage>
        <taxon>unclassified sequences</taxon>
        <taxon>metagenomes</taxon>
        <taxon>organismal metagenomes</taxon>
    </lineage>
</organism>
<protein>
    <submittedName>
        <fullName evidence="1">Uncharacterized protein</fullName>
    </submittedName>
</protein>
<name>A0A6C0HY12_9ZZZZ</name>
<evidence type="ECO:0000313" key="1">
    <source>
        <dbReference type="EMBL" id="QHT85409.1"/>
    </source>
</evidence>
<accession>A0A6C0HY12</accession>
<reference evidence="1" key="1">
    <citation type="journal article" date="2020" name="Nature">
        <title>Giant virus diversity and host interactions through global metagenomics.</title>
        <authorList>
            <person name="Schulz F."/>
            <person name="Roux S."/>
            <person name="Paez-Espino D."/>
            <person name="Jungbluth S."/>
            <person name="Walsh D.A."/>
            <person name="Denef V.J."/>
            <person name="McMahon K.D."/>
            <person name="Konstantinidis K.T."/>
            <person name="Eloe-Fadrosh E.A."/>
            <person name="Kyrpides N.C."/>
            <person name="Woyke T."/>
        </authorList>
    </citation>
    <scope>NUCLEOTIDE SEQUENCE</scope>
    <source>
        <strain evidence="1">GVMAG-M-3300023184-17</strain>
    </source>
</reference>
<sequence>MSSRSRTGFSAAGAGLTSHRVNVALNTAGGFRKQGIASRVGLGYRSNRAVQIEANGTAYGRNLIFHINQLGGVGAGKSMFNVPGSFVHKRGMRRMAPYSFDKNSIS</sequence>